<accession>A0A8S9SD99</accession>
<dbReference type="SUPFAM" id="SSF158702">
    <property type="entry name" value="Sec63 N-terminal domain-like"/>
    <property type="match status" value="1"/>
</dbReference>
<dbReference type="GO" id="GO:0003677">
    <property type="term" value="F:DNA binding"/>
    <property type="evidence" value="ECO:0007669"/>
    <property type="project" value="InterPro"/>
</dbReference>
<dbReference type="Pfam" id="PF00271">
    <property type="entry name" value="Helicase_C"/>
    <property type="match status" value="1"/>
</dbReference>
<evidence type="ECO:0008006" key="8">
    <source>
        <dbReference type="Google" id="ProtNLM"/>
    </source>
</evidence>
<evidence type="ECO:0000256" key="3">
    <source>
        <dbReference type="SAM" id="MobiDB-lite"/>
    </source>
</evidence>
<dbReference type="InterPro" id="IPR043502">
    <property type="entry name" value="DNA/RNA_pol_sf"/>
</dbReference>
<keyword evidence="2" id="KW-0067">ATP-binding</keyword>
<evidence type="ECO:0000256" key="2">
    <source>
        <dbReference type="ARBA" id="ARBA00022840"/>
    </source>
</evidence>
<gene>
    <name evidence="6" type="ORF">F2Q69_00032999</name>
</gene>
<dbReference type="GO" id="GO:0003887">
    <property type="term" value="F:DNA-directed DNA polymerase activity"/>
    <property type="evidence" value="ECO:0007669"/>
    <property type="project" value="InterPro"/>
</dbReference>
<dbReference type="InterPro" id="IPR014001">
    <property type="entry name" value="Helicase_ATP-bd"/>
</dbReference>
<dbReference type="CDD" id="cd18026">
    <property type="entry name" value="DEXHc_POLQ-like"/>
    <property type="match status" value="1"/>
</dbReference>
<feature type="domain" description="Helicase ATP-binding" evidence="4">
    <location>
        <begin position="35"/>
        <end position="227"/>
    </location>
</feature>
<evidence type="ECO:0000259" key="4">
    <source>
        <dbReference type="PROSITE" id="PS51192"/>
    </source>
</evidence>
<dbReference type="Pfam" id="PF20470">
    <property type="entry name" value="HTH_61"/>
    <property type="match status" value="1"/>
</dbReference>
<dbReference type="InterPro" id="IPR011545">
    <property type="entry name" value="DEAD/DEAH_box_helicase_dom"/>
</dbReference>
<dbReference type="InterPro" id="IPR048960">
    <property type="entry name" value="POLQ-like_helical"/>
</dbReference>
<dbReference type="PROSITE" id="PS51194">
    <property type="entry name" value="HELICASE_CTER"/>
    <property type="match status" value="1"/>
</dbReference>
<dbReference type="SUPFAM" id="SSF52540">
    <property type="entry name" value="P-loop containing nucleoside triphosphate hydrolases"/>
    <property type="match status" value="1"/>
</dbReference>
<dbReference type="InterPro" id="IPR027417">
    <property type="entry name" value="P-loop_NTPase"/>
</dbReference>
<sequence>MLRNVKLVDPSHLVLYRSGLVFERVMTGQVECLQVDGVLQKRNLVYCASTSAGKSFVAEVLMLRRVITTGKMALLVLPYVSICVEKAEHLEVLLEPLGKHVRSYYGNQGGGTLPKGTSVAVCTIEKANSLINRLLEEGRLSDLGIIVIDELHMVGDQHRGYLLELMLTKLRYAVGEGSSESSSGESSGSSSGKNDPAHGLQIVGMSATMPNVGAVADWLQAALYQTEFRPVPLEEYIKVGNIIYNKKMEVVRTLPKAADIGGKDPDHIIELCNEIVQEGNSVLIFCSSRKGCESTAKHIAKLIKKVLIDVDGENSEFMDITSAIDALQRSPSGVDPVLEETLPSGVAYHHAGLTVEEREIVETCYRKGLVRVLTATSTLAAGVNLPARRVIFRQPMIGRDFLDGTRYKQMSGRAGRTGIDTKGESVLICKPGELKRIMALLNESCPPLESCLSEDKNGMTHAILEVVAGGIVQTAKDIHRYVRCTLLNSTKPFQDVVKSAQDSLRWLCHRKFLEWNEETKLYTTTPLGRGSFGSSLCPEESLIVLDDLLRSREGLVMASDLHLVYLVTPINVGVEPNWELYYERFMELSPLEQSVGNRVGVVEPFLMRMAHGATVRTLNKPQDVKKNLRGEYDNRHGSTSSNMLSDEQMLRVCKRFFVALILSKLVQEASVSEVCEAFKVARGMVQALQENAGRFCSMVSVFCERLGWHDLEGLVAKLQNRVSFGVRAEIVELTSIPYIKGSAADIIKIAMINIYSTISEDIDSAASSSSTETRFHVLKGRCRILLQVHDELVLEVDPSYVKEAAMLLQSSMENAVSLLVPLHVKLKVGKTWGSLEPLQAD</sequence>
<dbReference type="SUPFAM" id="SSF56672">
    <property type="entry name" value="DNA/RNA polymerases"/>
    <property type="match status" value="1"/>
</dbReference>
<dbReference type="PANTHER" id="PTHR10133:SF62">
    <property type="entry name" value="DNA POLYMERASE THETA"/>
    <property type="match status" value="1"/>
</dbReference>
<dbReference type="GO" id="GO:0006302">
    <property type="term" value="P:double-strand break repair"/>
    <property type="evidence" value="ECO:0007669"/>
    <property type="project" value="TreeGrafter"/>
</dbReference>
<dbReference type="SMART" id="SM00487">
    <property type="entry name" value="DEXDc"/>
    <property type="match status" value="1"/>
</dbReference>
<dbReference type="Pfam" id="PF00476">
    <property type="entry name" value="DNA_pol_A"/>
    <property type="match status" value="1"/>
</dbReference>
<feature type="compositionally biased region" description="Low complexity" evidence="3">
    <location>
        <begin position="178"/>
        <end position="192"/>
    </location>
</feature>
<feature type="domain" description="Helicase C-terminal" evidence="5">
    <location>
        <begin position="267"/>
        <end position="459"/>
    </location>
</feature>
<dbReference type="FunFam" id="1.10.3380.20:FF:000003">
    <property type="entry name" value="Helicase and polymerase-containing protein TEBICHI"/>
    <property type="match status" value="1"/>
</dbReference>
<dbReference type="Proteomes" id="UP000712600">
    <property type="component" value="Unassembled WGS sequence"/>
</dbReference>
<dbReference type="GO" id="GO:0005524">
    <property type="term" value="F:ATP binding"/>
    <property type="evidence" value="ECO:0007669"/>
    <property type="project" value="UniProtKB-KW"/>
</dbReference>
<dbReference type="GO" id="GO:0006261">
    <property type="term" value="P:DNA-templated DNA replication"/>
    <property type="evidence" value="ECO:0007669"/>
    <property type="project" value="InterPro"/>
</dbReference>
<comment type="caution">
    <text evidence="6">The sequence shown here is derived from an EMBL/GenBank/DDBJ whole genome shotgun (WGS) entry which is preliminary data.</text>
</comment>
<dbReference type="FunFam" id="3.40.50.300:FF:000968">
    <property type="entry name" value="Helicase and polymerase-containing protein TEBICHI"/>
    <property type="match status" value="1"/>
</dbReference>
<dbReference type="Gene3D" id="3.40.50.300">
    <property type="entry name" value="P-loop containing nucleotide triphosphate hydrolases"/>
    <property type="match status" value="2"/>
</dbReference>
<dbReference type="PROSITE" id="PS51192">
    <property type="entry name" value="HELICASE_ATP_BIND_1"/>
    <property type="match status" value="1"/>
</dbReference>
<dbReference type="Pfam" id="PF21099">
    <property type="entry name" value="POLQ_helical"/>
    <property type="match status" value="1"/>
</dbReference>
<evidence type="ECO:0000313" key="6">
    <source>
        <dbReference type="EMBL" id="KAF3599486.1"/>
    </source>
</evidence>
<protein>
    <recommendedName>
        <fullName evidence="8">Helicase ATP-binding domain-containing protein</fullName>
    </recommendedName>
</protein>
<evidence type="ECO:0000256" key="1">
    <source>
        <dbReference type="ARBA" id="ARBA00022741"/>
    </source>
</evidence>
<dbReference type="PANTHER" id="PTHR10133">
    <property type="entry name" value="DNA POLYMERASE I"/>
    <property type="match status" value="1"/>
</dbReference>
<dbReference type="InterPro" id="IPR001650">
    <property type="entry name" value="Helicase_C-like"/>
</dbReference>
<dbReference type="CDD" id="cd18795">
    <property type="entry name" value="SF2_C_Ski2"/>
    <property type="match status" value="1"/>
</dbReference>
<reference evidence="6" key="1">
    <citation type="submission" date="2019-12" db="EMBL/GenBank/DDBJ databases">
        <title>Genome sequencing and annotation of Brassica cretica.</title>
        <authorList>
            <person name="Studholme D.J."/>
            <person name="Sarris P."/>
        </authorList>
    </citation>
    <scope>NUCLEOTIDE SEQUENCE</scope>
    <source>
        <strain evidence="6">PFS-109/04</strain>
        <tissue evidence="6">Leaf</tissue>
    </source>
</reference>
<dbReference type="Pfam" id="PF00270">
    <property type="entry name" value="DEAD"/>
    <property type="match status" value="1"/>
</dbReference>
<dbReference type="Gene3D" id="1.10.3380.20">
    <property type="match status" value="1"/>
</dbReference>
<feature type="region of interest" description="Disordered" evidence="3">
    <location>
        <begin position="178"/>
        <end position="199"/>
    </location>
</feature>
<proteinExistence type="predicted"/>
<keyword evidence="1" id="KW-0547">Nucleotide-binding</keyword>
<dbReference type="InterPro" id="IPR046931">
    <property type="entry name" value="HTH_61"/>
</dbReference>
<dbReference type="EMBL" id="QGKX02000004">
    <property type="protein sequence ID" value="KAF3599486.1"/>
    <property type="molecule type" value="Genomic_DNA"/>
</dbReference>
<dbReference type="AlphaFoldDB" id="A0A8S9SD99"/>
<name>A0A8S9SD99_BRACR</name>
<dbReference type="InterPro" id="IPR002298">
    <property type="entry name" value="DNA_polymerase_A"/>
</dbReference>
<dbReference type="FunFam" id="3.40.50.300:FF:001000">
    <property type="entry name" value="Helicase and polymerase-containing protein TEBICHI"/>
    <property type="match status" value="1"/>
</dbReference>
<evidence type="ECO:0000259" key="5">
    <source>
        <dbReference type="PROSITE" id="PS51194"/>
    </source>
</evidence>
<organism evidence="6 7">
    <name type="scientific">Brassica cretica</name>
    <name type="common">Mustard</name>
    <dbReference type="NCBI Taxonomy" id="69181"/>
    <lineage>
        <taxon>Eukaryota</taxon>
        <taxon>Viridiplantae</taxon>
        <taxon>Streptophyta</taxon>
        <taxon>Embryophyta</taxon>
        <taxon>Tracheophyta</taxon>
        <taxon>Spermatophyta</taxon>
        <taxon>Magnoliopsida</taxon>
        <taxon>eudicotyledons</taxon>
        <taxon>Gunneridae</taxon>
        <taxon>Pentapetalae</taxon>
        <taxon>rosids</taxon>
        <taxon>malvids</taxon>
        <taxon>Brassicales</taxon>
        <taxon>Brassicaceae</taxon>
        <taxon>Brassiceae</taxon>
        <taxon>Brassica</taxon>
    </lineage>
</organism>
<dbReference type="SMART" id="SM00490">
    <property type="entry name" value="HELICc"/>
    <property type="match status" value="1"/>
</dbReference>
<evidence type="ECO:0000313" key="7">
    <source>
        <dbReference type="Proteomes" id="UP000712600"/>
    </source>
</evidence>
<dbReference type="InterPro" id="IPR001098">
    <property type="entry name" value="DNA-dir_DNA_pol_A_palm_dom"/>
</dbReference>